<dbReference type="Gene3D" id="3.40.50.300">
    <property type="entry name" value="P-loop containing nucleotide triphosphate hydrolases"/>
    <property type="match status" value="1"/>
</dbReference>
<dbReference type="GO" id="GO:0005524">
    <property type="term" value="F:ATP binding"/>
    <property type="evidence" value="ECO:0007669"/>
    <property type="project" value="UniProtKB-KW"/>
</dbReference>
<dbReference type="Pfam" id="PF12399">
    <property type="entry name" value="BCA_ABC_TP_C"/>
    <property type="match status" value="1"/>
</dbReference>
<dbReference type="InterPro" id="IPR027417">
    <property type="entry name" value="P-loop_NTPase"/>
</dbReference>
<organism evidence="5 6">
    <name type="scientific">Acidihalobacter yilgarnensis</name>
    <dbReference type="NCBI Taxonomy" id="2819280"/>
    <lineage>
        <taxon>Bacteria</taxon>
        <taxon>Pseudomonadati</taxon>
        <taxon>Pseudomonadota</taxon>
        <taxon>Gammaproteobacteria</taxon>
        <taxon>Chromatiales</taxon>
        <taxon>Ectothiorhodospiraceae</taxon>
        <taxon>Acidihalobacter</taxon>
    </lineage>
</organism>
<dbReference type="Proteomes" id="UP000095401">
    <property type="component" value="Chromosome"/>
</dbReference>
<dbReference type="GO" id="GO:0042941">
    <property type="term" value="P:D-alanine transmembrane transport"/>
    <property type="evidence" value="ECO:0007669"/>
    <property type="project" value="TreeGrafter"/>
</dbReference>
<dbReference type="PROSITE" id="PS00211">
    <property type="entry name" value="ABC_TRANSPORTER_1"/>
    <property type="match status" value="1"/>
</dbReference>
<dbReference type="EMBL" id="CP017415">
    <property type="protein sequence ID" value="AOU99289.1"/>
    <property type="molecule type" value="Genomic_DNA"/>
</dbReference>
<dbReference type="KEGG" id="aprs:BI364_16320"/>
<dbReference type="InterPro" id="IPR003593">
    <property type="entry name" value="AAA+_ATPase"/>
</dbReference>
<reference evidence="6" key="1">
    <citation type="submission" date="2016-09" db="EMBL/GenBank/DDBJ databases">
        <title>Acidihalobacter prosperus F5.</title>
        <authorList>
            <person name="Khaleque H.N."/>
            <person name="Ramsay J.P."/>
            <person name="Kaksonen A.H."/>
            <person name="Boxall N.J."/>
            <person name="Watkin E.L.J."/>
        </authorList>
    </citation>
    <scope>NUCLEOTIDE SEQUENCE [LARGE SCALE GENOMIC DNA]</scope>
    <source>
        <strain evidence="6">F5</strain>
    </source>
</reference>
<dbReference type="GO" id="GO:0005304">
    <property type="term" value="F:L-valine transmembrane transporter activity"/>
    <property type="evidence" value="ECO:0007669"/>
    <property type="project" value="TreeGrafter"/>
</dbReference>
<keyword evidence="2" id="KW-0547">Nucleotide-binding</keyword>
<evidence type="ECO:0000259" key="4">
    <source>
        <dbReference type="PROSITE" id="PS50893"/>
    </source>
</evidence>
<dbReference type="InterPro" id="IPR017871">
    <property type="entry name" value="ABC_transporter-like_CS"/>
</dbReference>
<dbReference type="PANTHER" id="PTHR45772">
    <property type="entry name" value="CONSERVED COMPONENT OF ABC TRANSPORTER FOR NATURAL AMINO ACIDS-RELATED"/>
    <property type="match status" value="1"/>
</dbReference>
<evidence type="ECO:0000256" key="3">
    <source>
        <dbReference type="ARBA" id="ARBA00022840"/>
    </source>
</evidence>
<dbReference type="AlphaFoldDB" id="A0A1D8IS31"/>
<keyword evidence="1" id="KW-0813">Transport</keyword>
<evidence type="ECO:0000313" key="5">
    <source>
        <dbReference type="EMBL" id="AOU99289.1"/>
    </source>
</evidence>
<dbReference type="CDD" id="cd03219">
    <property type="entry name" value="ABC_Mj1267_LivG_branched"/>
    <property type="match status" value="1"/>
</dbReference>
<dbReference type="RefSeq" id="WP_070079639.1">
    <property type="nucleotide sequence ID" value="NZ_CP017415.1"/>
</dbReference>
<dbReference type="GO" id="GO:0016887">
    <property type="term" value="F:ATP hydrolysis activity"/>
    <property type="evidence" value="ECO:0007669"/>
    <property type="project" value="InterPro"/>
</dbReference>
<feature type="domain" description="ABC transporter" evidence="4">
    <location>
        <begin position="5"/>
        <end position="248"/>
    </location>
</feature>
<dbReference type="GO" id="GO:0015808">
    <property type="term" value="P:L-alanine transport"/>
    <property type="evidence" value="ECO:0007669"/>
    <property type="project" value="TreeGrafter"/>
</dbReference>
<dbReference type="GO" id="GO:0005886">
    <property type="term" value="C:plasma membrane"/>
    <property type="evidence" value="ECO:0007669"/>
    <property type="project" value="TreeGrafter"/>
</dbReference>
<dbReference type="SMART" id="SM00382">
    <property type="entry name" value="AAA"/>
    <property type="match status" value="1"/>
</dbReference>
<keyword evidence="6" id="KW-1185">Reference proteome</keyword>
<dbReference type="FunFam" id="3.40.50.300:FF:000421">
    <property type="entry name" value="Branched-chain amino acid ABC transporter ATP-binding protein"/>
    <property type="match status" value="1"/>
</dbReference>
<evidence type="ECO:0000256" key="1">
    <source>
        <dbReference type="ARBA" id="ARBA00022448"/>
    </source>
</evidence>
<proteinExistence type="predicted"/>
<dbReference type="GO" id="GO:0015192">
    <property type="term" value="F:L-phenylalanine transmembrane transporter activity"/>
    <property type="evidence" value="ECO:0007669"/>
    <property type="project" value="TreeGrafter"/>
</dbReference>
<accession>A0A1D8IS31</accession>
<dbReference type="PANTHER" id="PTHR45772:SF7">
    <property type="entry name" value="AMINO ACID ABC TRANSPORTER ATP-BINDING PROTEIN"/>
    <property type="match status" value="1"/>
</dbReference>
<dbReference type="InterPro" id="IPR032823">
    <property type="entry name" value="BCA_ABC_TP_C"/>
</dbReference>
<dbReference type="SUPFAM" id="SSF52540">
    <property type="entry name" value="P-loop containing nucleoside triphosphate hydrolases"/>
    <property type="match status" value="1"/>
</dbReference>
<dbReference type="GO" id="GO:1903806">
    <property type="term" value="P:L-isoleucine import across plasma membrane"/>
    <property type="evidence" value="ECO:0007669"/>
    <property type="project" value="TreeGrafter"/>
</dbReference>
<dbReference type="GO" id="GO:1903805">
    <property type="term" value="P:L-valine import across plasma membrane"/>
    <property type="evidence" value="ECO:0007669"/>
    <property type="project" value="TreeGrafter"/>
</dbReference>
<keyword evidence="3 5" id="KW-0067">ATP-binding</keyword>
<evidence type="ECO:0000256" key="2">
    <source>
        <dbReference type="ARBA" id="ARBA00022741"/>
    </source>
</evidence>
<dbReference type="GO" id="GO:0015188">
    <property type="term" value="F:L-isoleucine transmembrane transporter activity"/>
    <property type="evidence" value="ECO:0007669"/>
    <property type="project" value="TreeGrafter"/>
</dbReference>
<dbReference type="InterPro" id="IPR051120">
    <property type="entry name" value="ABC_AA/LPS_Transport"/>
</dbReference>
<dbReference type="Pfam" id="PF00005">
    <property type="entry name" value="ABC_tran"/>
    <property type="match status" value="1"/>
</dbReference>
<dbReference type="InterPro" id="IPR003439">
    <property type="entry name" value="ABC_transporter-like_ATP-bd"/>
</dbReference>
<name>A0A1D8IS31_9GAMM</name>
<evidence type="ECO:0000313" key="6">
    <source>
        <dbReference type="Proteomes" id="UP000095401"/>
    </source>
</evidence>
<protein>
    <submittedName>
        <fullName evidence="5">ABC transporter ATP-binding protein</fullName>
    </submittedName>
</protein>
<sequence length="251" mass="28045">MTTLLNVHEVSKRFGQLQALGGINLKVSKGEIRALLGPNGAGKTTLFNLISGMFTPTEGSIHFNDVEISHQSVEQRVRTGIVRTFQITEVFKELSVYENLRIAVEAEMGVSLLPWISRGKREDVKRKLDELLEATQLTRKADREVGELAHGDQRVVEVAMALAMDPRLLLLDEPTAGMSDHETDHMVTLIKRLHQTFDLTVLFVEHDMHLVFNLAHSITVLDNGRLLAEGTPREIADNERVQEAYLGSSTI</sequence>
<gene>
    <name evidence="5" type="ORF">BI364_16320</name>
</gene>
<dbReference type="PROSITE" id="PS50893">
    <property type="entry name" value="ABC_TRANSPORTER_2"/>
    <property type="match status" value="1"/>
</dbReference>